<comment type="caution">
    <text evidence="6">The sequence shown here is derived from an EMBL/GenBank/DDBJ whole genome shotgun (WGS) entry which is preliminary data.</text>
</comment>
<feature type="region of interest" description="Disordered" evidence="5">
    <location>
        <begin position="466"/>
        <end position="515"/>
    </location>
</feature>
<dbReference type="PANTHER" id="PTHR12558">
    <property type="entry name" value="CELL DIVISION CYCLE 16,23,27"/>
    <property type="match status" value="1"/>
</dbReference>
<dbReference type="GO" id="GO:0007091">
    <property type="term" value="P:metaphase/anaphase transition of mitotic cell cycle"/>
    <property type="evidence" value="ECO:0007669"/>
    <property type="project" value="TreeGrafter"/>
</dbReference>
<evidence type="ECO:0000256" key="2">
    <source>
        <dbReference type="ARBA" id="ARBA00022803"/>
    </source>
</evidence>
<evidence type="ECO:0000256" key="4">
    <source>
        <dbReference type="PROSITE-ProRule" id="PRU00339"/>
    </source>
</evidence>
<feature type="repeat" description="TPR" evidence="4">
    <location>
        <begin position="844"/>
        <end position="877"/>
    </location>
</feature>
<feature type="compositionally biased region" description="Pro residues" evidence="5">
    <location>
        <begin position="1"/>
        <end position="11"/>
    </location>
</feature>
<keyword evidence="7" id="KW-1185">Reference proteome</keyword>
<feature type="compositionally biased region" description="Low complexity" evidence="5">
    <location>
        <begin position="466"/>
        <end position="477"/>
    </location>
</feature>
<proteinExistence type="inferred from homology"/>
<dbReference type="InterPro" id="IPR011990">
    <property type="entry name" value="TPR-like_helical_dom_sf"/>
</dbReference>
<dbReference type="GO" id="GO:0005680">
    <property type="term" value="C:anaphase-promoting complex"/>
    <property type="evidence" value="ECO:0007669"/>
    <property type="project" value="TreeGrafter"/>
</dbReference>
<dbReference type="EMBL" id="JAECZO010000075">
    <property type="protein sequence ID" value="KAK7196405.1"/>
    <property type="molecule type" value="Genomic_DNA"/>
</dbReference>
<evidence type="ECO:0000313" key="7">
    <source>
        <dbReference type="Proteomes" id="UP001430356"/>
    </source>
</evidence>
<feature type="compositionally biased region" description="Low complexity" evidence="5">
    <location>
        <begin position="42"/>
        <end position="68"/>
    </location>
</feature>
<dbReference type="Pfam" id="PF07719">
    <property type="entry name" value="TPR_2"/>
    <property type="match status" value="1"/>
</dbReference>
<reference evidence="6 7" key="1">
    <citation type="journal article" date="2021" name="MBio">
        <title>A New Model Trypanosomatid, Novymonas esmeraldas: Genomic Perception of Its 'Candidatus Pandoraea novymonadis' Endosymbiont.</title>
        <authorList>
            <person name="Zakharova A."/>
            <person name="Saura A."/>
            <person name="Butenko A."/>
            <person name="Podesvova L."/>
            <person name="Warmusova S."/>
            <person name="Kostygov A.Y."/>
            <person name="Nenarokova A."/>
            <person name="Lukes J."/>
            <person name="Opperdoes F.R."/>
            <person name="Yurchenko V."/>
        </authorList>
    </citation>
    <scope>NUCLEOTIDE SEQUENCE [LARGE SCALE GENOMIC DNA]</scope>
    <source>
        <strain evidence="6 7">E262AT.01</strain>
    </source>
</reference>
<dbReference type="AlphaFoldDB" id="A0AAW0EQF4"/>
<dbReference type="SUPFAM" id="SSF81901">
    <property type="entry name" value="HCP-like"/>
    <property type="match status" value="1"/>
</dbReference>
<name>A0AAW0EQF4_9TRYP</name>
<keyword evidence="2 4" id="KW-0802">TPR repeat</keyword>
<evidence type="ECO:0000256" key="5">
    <source>
        <dbReference type="SAM" id="MobiDB-lite"/>
    </source>
</evidence>
<feature type="repeat" description="TPR" evidence="4">
    <location>
        <begin position="739"/>
        <end position="772"/>
    </location>
</feature>
<dbReference type="GO" id="GO:0051301">
    <property type="term" value="P:cell division"/>
    <property type="evidence" value="ECO:0007669"/>
    <property type="project" value="TreeGrafter"/>
</dbReference>
<dbReference type="GO" id="GO:0016567">
    <property type="term" value="P:protein ubiquitination"/>
    <property type="evidence" value="ECO:0007669"/>
    <property type="project" value="TreeGrafter"/>
</dbReference>
<dbReference type="PROSITE" id="PS50005">
    <property type="entry name" value="TPR"/>
    <property type="match status" value="2"/>
</dbReference>
<sequence length="894" mass="96735">MSATPPPPPPSTSSSPYNAAFSHAQGRAPPTMYRTAVATTHTRSSPYSRPASSPTPQHQQQQQQQQQHASHARWTNSGGAQGRPHTGGVPHVDPSPSRGAPGGSAAAAQQQQQQPTSRAPAQTTASTVSSALLSGLRASVLESLAVYMYTDAIDLAQRLFDLEATYAHLHLLAHCYVVSGAVATAHRLLQHHYPFLQAHVTRPRTAGGSTTSATVASLGSSGVSSAGVLPLDARRTWTAASHGARDSRASSPILPSMNAASFASSGATSTSVTDSFELGYETVDVRAQWDCQYLLGVCCYRTQRYEDGTKVLSQLLYAHHQVSTAAAVLRQRLQQQQQQQAAARAGGDGVEDAAEAAAAMRATERQLQSYSFITDAQTSPVHYWLGLCEQHRQRHPIAAEHFRHAYTAHPTRIDAFSRYVQMARPSEPTVQVLLAVPDSHVGAGESEDDDDGAAATAAAPATAAVMDGAAAQATAADVNRRPPQRRRRSDVEREQQQQLQTRALVSTAVLPPAPVTPSQRWRVQQHLRPYLYAAFLGLTYRCPEAAEALRALLLEQEQQQQCTAAAAMAASTGVGPHDQPRSTLVRLSSSFAAAAAATPSPWLQRQLALALFHNGDVQESADAFARLLRAAPWELTHPALIYYSTALWHLKDEGGLGSLAQRVTDAEPLSATTLCIAANAYSLIKDPRDALVMLRRAVQVAPTLAYAHALLGYELLGQDSKAEAEVAFKAALSLDASLYMAYAGLGERHVRDARLDKARSYYRAAVELCPTPAIVHRYALTYHRHGTSPSDLKIALRLYTDSLRRHPSNSSARRQRADVLLRLNRPHEAVEELTTLLAQCRGEAAVYIALAECMVCLRRPQEALQHYQAALRIDPHRDNYVQGCMDQLVVANLL</sequence>
<evidence type="ECO:0000256" key="3">
    <source>
        <dbReference type="ARBA" id="ARBA00038210"/>
    </source>
</evidence>
<dbReference type="PANTHER" id="PTHR12558:SF13">
    <property type="entry name" value="CELL DIVISION CYCLE PROTEIN 27 HOMOLOG"/>
    <property type="match status" value="1"/>
</dbReference>
<dbReference type="GO" id="GO:0031145">
    <property type="term" value="P:anaphase-promoting complex-dependent catabolic process"/>
    <property type="evidence" value="ECO:0007669"/>
    <property type="project" value="TreeGrafter"/>
</dbReference>
<protein>
    <submittedName>
        <fullName evidence="6">Tetratricopeptide repeat</fullName>
    </submittedName>
</protein>
<evidence type="ECO:0000313" key="6">
    <source>
        <dbReference type="EMBL" id="KAK7196405.1"/>
    </source>
</evidence>
<dbReference type="SMART" id="SM00028">
    <property type="entry name" value="TPR"/>
    <property type="match status" value="8"/>
</dbReference>
<organism evidence="6 7">
    <name type="scientific">Novymonas esmeraldas</name>
    <dbReference type="NCBI Taxonomy" id="1808958"/>
    <lineage>
        <taxon>Eukaryota</taxon>
        <taxon>Discoba</taxon>
        <taxon>Euglenozoa</taxon>
        <taxon>Kinetoplastea</taxon>
        <taxon>Metakinetoplastina</taxon>
        <taxon>Trypanosomatida</taxon>
        <taxon>Trypanosomatidae</taxon>
        <taxon>Novymonas</taxon>
    </lineage>
</organism>
<feature type="compositionally biased region" description="Low complexity" evidence="5">
    <location>
        <begin position="94"/>
        <end position="123"/>
    </location>
</feature>
<feature type="region of interest" description="Disordered" evidence="5">
    <location>
        <begin position="440"/>
        <end position="459"/>
    </location>
</feature>
<dbReference type="Gene3D" id="1.25.40.10">
    <property type="entry name" value="Tetratricopeptide repeat domain"/>
    <property type="match status" value="2"/>
</dbReference>
<keyword evidence="1" id="KW-0677">Repeat</keyword>
<evidence type="ECO:0000256" key="1">
    <source>
        <dbReference type="ARBA" id="ARBA00022737"/>
    </source>
</evidence>
<dbReference type="SUPFAM" id="SSF48452">
    <property type="entry name" value="TPR-like"/>
    <property type="match status" value="1"/>
</dbReference>
<feature type="region of interest" description="Disordered" evidence="5">
    <location>
        <begin position="1"/>
        <end position="123"/>
    </location>
</feature>
<comment type="similarity">
    <text evidence="3">Belongs to the APC3/CDC27 family.</text>
</comment>
<dbReference type="InterPro" id="IPR019734">
    <property type="entry name" value="TPR_rpt"/>
</dbReference>
<gene>
    <name evidence="6" type="ORF">NESM_000577500</name>
</gene>
<dbReference type="Proteomes" id="UP001430356">
    <property type="component" value="Unassembled WGS sequence"/>
</dbReference>
<dbReference type="InterPro" id="IPR013105">
    <property type="entry name" value="TPR_2"/>
</dbReference>
<accession>A0AAW0EQF4</accession>
<dbReference type="GO" id="GO:0005737">
    <property type="term" value="C:cytoplasm"/>
    <property type="evidence" value="ECO:0007669"/>
    <property type="project" value="TreeGrafter"/>
</dbReference>